<evidence type="ECO:0000259" key="13">
    <source>
        <dbReference type="PROSITE" id="PS50075"/>
    </source>
</evidence>
<dbReference type="Pfam" id="PF16197">
    <property type="entry name" value="KAsynt_C_assoc"/>
    <property type="match status" value="1"/>
</dbReference>
<dbReference type="OrthoDB" id="329835at2759"/>
<dbReference type="GO" id="GO:0030639">
    <property type="term" value="P:polyketide biosynthetic process"/>
    <property type="evidence" value="ECO:0007669"/>
    <property type="project" value="UniProtKB-ARBA"/>
</dbReference>
<feature type="region of interest" description="N-terminal hotdog fold" evidence="11">
    <location>
        <begin position="968"/>
        <end position="1104"/>
    </location>
</feature>
<evidence type="ECO:0000256" key="9">
    <source>
        <dbReference type="ARBA" id="ARBA00031359"/>
    </source>
</evidence>
<dbReference type="InterPro" id="IPR016039">
    <property type="entry name" value="Thiolase-like"/>
</dbReference>
<evidence type="ECO:0000256" key="10">
    <source>
        <dbReference type="ARBA" id="ARBA00033379"/>
    </source>
</evidence>
<keyword evidence="6" id="KW-0560">Oxidoreductase</keyword>
<dbReference type="InterPro" id="IPR056501">
    <property type="entry name" value="NAD-bd_HRPKS_sdrA"/>
</dbReference>
<dbReference type="InterPro" id="IPR042104">
    <property type="entry name" value="PKS_dehydratase_sf"/>
</dbReference>
<keyword evidence="17" id="KW-1185">Reference proteome</keyword>
<accession>C5FYS0</accession>
<evidence type="ECO:0000313" key="16">
    <source>
        <dbReference type="EMBL" id="EEQ34668.1"/>
    </source>
</evidence>
<dbReference type="SUPFAM" id="SSF52151">
    <property type="entry name" value="FabD/lysophospholipase-like"/>
    <property type="match status" value="1"/>
</dbReference>
<dbReference type="SMART" id="SM00823">
    <property type="entry name" value="PKS_PP"/>
    <property type="match status" value="1"/>
</dbReference>
<sequence length="2574" mass="280978">MSPISISDMFQPGIGDSIRTNGGSPKTNGATMNGSTMSQQQESSNANSTGPPIPIAIVGMACRFSGNVRNPHQLWELCANGKGGWSPIPDSRFDVKSLYHPDNAKAGRSHVIGGYFLDDDIACFDAAFFNLASDVAHGLDPQVRLLLETVYEATEDAGIPLDKLAGTNTSVYTGTFNKDYHEIQTKDAECLTRSFLAGTGTAMLSNRVSHFFDLQGPSLSIDTGCSAGMVAVHQACQSIRTGESDISIVGASSTLLSQDAFISASTIGAIGSEGKCFAWDNRAAGYGRGEGVAAVILKPLDAALRAGDQIHAVIKDSGVNQDGKTTTITSPSADAQVKLIEQCYRRAGLDISQTGYVEAHMTGTAAGDPVEAEAIGRTFGKSRQGDDKVLVGSVKTNVGHTEPVSGLAALIKTTFALKTASIPPNLNYETPNPSIDLDAGHLEVPTELKPWPKDKILRASINNFGYGGTNAHVILEPAPTPTETSHLNGHSTPQGNESRVFMVSAKDSAACRTVMDRLASHIIETSPSTENLAYTLNERRSLHPWVAAVRATSIENLAERLRESDRKPAFAYKKPRLGFVFNGQGAQWHAMARELLTVYPVFGNAISNAGKILKEYGASWSLIDELNRDKTSTRVSEIHLSQPISVAIQLGLVDLLKSWGITPSAVTSHSSGEIAAAYAAGALPFDQALGVAYYRGELAQKQLELSPLTGGMLAVGIDQESAERKIVEVVPTGGVIVACINSPNSVTLSGDLDALEEIAASFEEGGVFNRKLKVPMAYHSHHMMPMVAEYTERLEELLKLPVTPEWNGPLFTSPVTGEVVTAVKQLRAEHWVQNLTKPVQFSRAFENMCFSSSGSSSQSANVDVILEIGPHSTLAGPIRQILQGKDAKMPYISCLKRPINAVETMQDLACELMSQGYPVDLKAVNFPTGDAHHTFLTNLPAYPWNHSTRFWVEPRMAKEQRFKKFPPQELLGTPLNGSNALTPTWRNFLRLGEIEWLKDHQIDGTVVFPGAGYISMAIEAIRLITDPSESTIRKYRLRDIDIMNALVLPDSEMGVEVQLQLRRCSDKELDHAGWYQFELCSLASTDAPWIEHCKGYVAVEIESETRITTLNDVPDSSREDAFFADGVDPSPVDIEALFAGLRERGIYHGPIFQNLIDSHTARHRAITNFAISDIACKEHDYVLHPTTLDSILQASFSSLPDDIGQDSMVLPRSIRSIDVPKNFKRQGGERLKALTEMVTGDTRGYSSDLTVVSESFDKTRSYLEIKDFFGSAIPRALQDSDEDAGICSINTWELDILHNPPVSFRESMVIPVMEHEIEQEKKLARISYIFIRDAVAELESQDSESWEWHHKRMYAWMREVIALGEAGQLGPNSQTWSKLSPGAKRILADELSAGNAAGRLTVRIGEKLASIIRGEIMPLELMTEGDLLNQFYMQHEALKTRSYSHLARVADLYAVKNPGANILEIGGGTGGATSTILEAFGNRGTGNGTILGHYTFTDISPGFFEAAREKFAPWARMMDFKKLDIEIDPLAQSFTAGTFDLIVAASCLHATKNLHTTMNHVRKLLKPGGTLLLIEATADRLEGQLIFGTLPGWWLGEEPERQNSPNAPLEMWDRVLRDTGFTGVDFEISDYDEPEYQSARVMLSRTATTVQVPISIVVEDKMAQEPQEWLTELSEAVRDKTGVLPKVVDLGDVDSFKDTVCIVALEMEKPFVHNMDGDAFQKLKDLLLLSGGILWLTCGGLVHSQNPAFSASEGLLRTMRQEDSHTRWIRLDFENDKVPWASDKIRHVLHVLERSFDKDAETGNIEWEYSVADSQLHVPRIFPEKTQDAIARNLKLPLEPLLEAFHQPDKPLVWETSPSTGLEPYFVENQMILSTDVPSEMVEVEAKAFGLNFREVMVALGQLEEPLTGFECSGIITRLGPNTEQSGLKVGDRVAALCKGRLASKGRTYWTSVVKIPDEMPWEEAASFPAAYATAYGSLIQIAGLQKGDSVLIHAATGATGQAAIVIAQHVGAEVFATCSTEGKRDLLIEQYSIKPDHIFASRNASFAAGIMKKTNGKGVDVILNSLSGPLLKASWDCMARFGRFVDITKVDMEANRWLQTAPFSRCSMFSSFDLLQLTEYRGKLTQAAISESLNIVQERGISPVYPVTPFPISEMATAMRQMQGGMHVGKLVLVPQDEDRIKFIRRPSPLSLNNPDETYMIVGGLGGIGRAIAPWMIENGAKNLVLVSRHATSHPEAPQLAKVAESAGCRLQIYDSDVSKEASLLQLIHDCSKTLPPIRGVINGAMVLDDTVLERMTFEQWSNGVRPKINSSWNIHTHLPNLAFFVMLSSVAGVAGHMSQANYSAGNSYEDALARYRTALGLPAVTIDLGAVKSVGYVADREASGDDRLRARVENVGFGSVDLDHVLRMIGHGISESLRQSPSQSQVVVGPNFHTLLNESVMSHDRRFGTLRISSPRGIETAATSTSKTSTVALAQALSKASTLTEAVALLVQAIVAKIAEIFNIPVSDIDAELPMSRYGVDSLVAVELRNWLSSGAKAKVTVFDILQSASLNEFGALVASKSEELTSKELPA</sequence>
<dbReference type="InterPro" id="IPR032821">
    <property type="entry name" value="PKS_assoc"/>
</dbReference>
<keyword evidence="4" id="KW-0808">Transferase</keyword>
<organism evidence="16 17">
    <name type="scientific">Arthroderma otae (strain ATCC MYA-4605 / CBS 113480)</name>
    <name type="common">Microsporum canis</name>
    <dbReference type="NCBI Taxonomy" id="554155"/>
    <lineage>
        <taxon>Eukaryota</taxon>
        <taxon>Fungi</taxon>
        <taxon>Dikarya</taxon>
        <taxon>Ascomycota</taxon>
        <taxon>Pezizomycotina</taxon>
        <taxon>Eurotiomycetes</taxon>
        <taxon>Eurotiomycetidae</taxon>
        <taxon>Onygenales</taxon>
        <taxon>Arthrodermataceae</taxon>
        <taxon>Microsporum</taxon>
    </lineage>
</organism>
<dbReference type="Pfam" id="PF23114">
    <property type="entry name" value="NAD-bd_HRPKS_sdrA"/>
    <property type="match status" value="1"/>
</dbReference>
<proteinExistence type="predicted"/>
<dbReference type="eggNOG" id="KOG1202">
    <property type="taxonomic scope" value="Eukaryota"/>
</dbReference>
<dbReference type="Gene3D" id="3.40.366.10">
    <property type="entry name" value="Malonyl-Coenzyme A Acyl Carrier Protein, domain 2"/>
    <property type="match status" value="1"/>
</dbReference>
<dbReference type="Gene3D" id="1.10.1200.10">
    <property type="entry name" value="ACP-like"/>
    <property type="match status" value="1"/>
</dbReference>
<dbReference type="SMART" id="SM00827">
    <property type="entry name" value="PKS_AT"/>
    <property type="match status" value="1"/>
</dbReference>
<dbReference type="GO" id="GO:0031177">
    <property type="term" value="F:phosphopantetheine binding"/>
    <property type="evidence" value="ECO:0007669"/>
    <property type="project" value="InterPro"/>
</dbReference>
<dbReference type="Gene3D" id="3.40.50.720">
    <property type="entry name" value="NAD(P)-binding Rossmann-like Domain"/>
    <property type="match status" value="2"/>
</dbReference>
<dbReference type="PROSITE" id="PS52004">
    <property type="entry name" value="KS3_2"/>
    <property type="match status" value="1"/>
</dbReference>
<dbReference type="SMART" id="SM00825">
    <property type="entry name" value="PKS_KS"/>
    <property type="match status" value="1"/>
</dbReference>
<dbReference type="SUPFAM" id="SSF50129">
    <property type="entry name" value="GroES-like"/>
    <property type="match status" value="1"/>
</dbReference>
<gene>
    <name evidence="16" type="ORF">MCYG_07487</name>
</gene>
<dbReference type="Pfam" id="PF08242">
    <property type="entry name" value="Methyltransf_12"/>
    <property type="match status" value="1"/>
</dbReference>
<evidence type="ECO:0000256" key="1">
    <source>
        <dbReference type="ARBA" id="ARBA00018393"/>
    </source>
</evidence>
<dbReference type="Pfam" id="PF00109">
    <property type="entry name" value="ketoacyl-synt"/>
    <property type="match status" value="1"/>
</dbReference>
<dbReference type="InterPro" id="IPR049900">
    <property type="entry name" value="PKS_mFAS_DH"/>
</dbReference>
<dbReference type="InterPro" id="IPR020843">
    <property type="entry name" value="ER"/>
</dbReference>
<dbReference type="SUPFAM" id="SSF53901">
    <property type="entry name" value="Thiolase-like"/>
    <property type="match status" value="1"/>
</dbReference>
<dbReference type="Pfam" id="PF02801">
    <property type="entry name" value="Ketoacyl-synt_C"/>
    <property type="match status" value="1"/>
</dbReference>
<dbReference type="InterPro" id="IPR036736">
    <property type="entry name" value="ACP-like_sf"/>
</dbReference>
<dbReference type="PROSITE" id="PS52019">
    <property type="entry name" value="PKS_MFAS_DH"/>
    <property type="match status" value="1"/>
</dbReference>
<dbReference type="VEuPathDB" id="FungiDB:MCYG_07487"/>
<dbReference type="PROSITE" id="PS50075">
    <property type="entry name" value="CARRIER"/>
    <property type="match status" value="1"/>
</dbReference>
<evidence type="ECO:0000256" key="11">
    <source>
        <dbReference type="PROSITE-ProRule" id="PRU01363"/>
    </source>
</evidence>
<protein>
    <recommendedName>
        <fullName evidence="1">Non-reducing polyketide synthase nscA</fullName>
    </recommendedName>
    <alternativeName>
        <fullName evidence="9">Conidial yellow pigment biosynthesis polyketide synthase nscA</fullName>
    </alternativeName>
    <alternativeName>
        <fullName evidence="10">Neosartoricin B biosynthesis protein A</fullName>
    </alternativeName>
</protein>
<dbReference type="SUPFAM" id="SSF53335">
    <property type="entry name" value="S-adenosyl-L-methionine-dependent methyltransferases"/>
    <property type="match status" value="1"/>
</dbReference>
<feature type="active site" description="Proton donor; for dehydratase activity" evidence="11">
    <location>
        <position position="1189"/>
    </location>
</feature>
<dbReference type="SMART" id="SM00822">
    <property type="entry name" value="PKS_KR"/>
    <property type="match status" value="1"/>
</dbReference>
<feature type="active site" description="Proton acceptor; for dehydratase activity" evidence="11">
    <location>
        <position position="1000"/>
    </location>
</feature>
<keyword evidence="3" id="KW-0597">Phosphoprotein</keyword>
<dbReference type="GeneID" id="9225209"/>
<dbReference type="Pfam" id="PF23297">
    <property type="entry name" value="ACP_SdgA_C"/>
    <property type="match status" value="1"/>
</dbReference>
<dbReference type="HOGENOM" id="CLU_000022_31_0_1"/>
<dbReference type="InterPro" id="IPR020807">
    <property type="entry name" value="PKS_DH"/>
</dbReference>
<keyword evidence="5" id="KW-0521">NADP</keyword>
<dbReference type="SMART" id="SM00826">
    <property type="entry name" value="PKS_DH"/>
    <property type="match status" value="1"/>
</dbReference>
<dbReference type="InterPro" id="IPR049552">
    <property type="entry name" value="PKS_DH_N"/>
</dbReference>
<keyword evidence="7" id="KW-0511">Multifunctional enzyme</keyword>
<feature type="region of interest" description="C-terminal hotdog fold" evidence="11">
    <location>
        <begin position="1127"/>
        <end position="1279"/>
    </location>
</feature>
<evidence type="ECO:0000256" key="4">
    <source>
        <dbReference type="ARBA" id="ARBA00022679"/>
    </source>
</evidence>
<reference evidence="17" key="1">
    <citation type="journal article" date="2012" name="MBio">
        <title>Comparative genome analysis of Trichophyton rubrum and related dermatophytes reveals candidate genes involved in infection.</title>
        <authorList>
            <person name="Martinez D.A."/>
            <person name="Oliver B.G."/>
            <person name="Graeser Y."/>
            <person name="Goldberg J.M."/>
            <person name="Li W."/>
            <person name="Martinez-Rossi N.M."/>
            <person name="Monod M."/>
            <person name="Shelest E."/>
            <person name="Barton R.C."/>
            <person name="Birch E."/>
            <person name="Brakhage A.A."/>
            <person name="Chen Z."/>
            <person name="Gurr S.J."/>
            <person name="Heiman D."/>
            <person name="Heitman J."/>
            <person name="Kosti I."/>
            <person name="Rossi A."/>
            <person name="Saif S."/>
            <person name="Samalova M."/>
            <person name="Saunders C.W."/>
            <person name="Shea T."/>
            <person name="Summerbell R.C."/>
            <person name="Xu J."/>
            <person name="Young S."/>
            <person name="Zeng Q."/>
            <person name="Birren B.W."/>
            <person name="Cuomo C.A."/>
            <person name="White T.C."/>
        </authorList>
    </citation>
    <scope>NUCLEOTIDE SEQUENCE [LARGE SCALE GENOMIC DNA]</scope>
    <source>
        <strain evidence="17">ATCC MYA-4605 / CBS 113480</strain>
    </source>
</reference>
<dbReference type="InterPro" id="IPR011032">
    <property type="entry name" value="GroES-like_sf"/>
</dbReference>
<dbReference type="SUPFAM" id="SSF51735">
    <property type="entry name" value="NAD(P)-binding Rossmann-fold domains"/>
    <property type="match status" value="2"/>
</dbReference>
<dbReference type="Pfam" id="PF21089">
    <property type="entry name" value="PKS_DH_N"/>
    <property type="match status" value="1"/>
</dbReference>
<evidence type="ECO:0000256" key="5">
    <source>
        <dbReference type="ARBA" id="ARBA00022857"/>
    </source>
</evidence>
<dbReference type="InterPro" id="IPR013968">
    <property type="entry name" value="PKS_KR"/>
</dbReference>
<evidence type="ECO:0000256" key="2">
    <source>
        <dbReference type="ARBA" id="ARBA00022450"/>
    </source>
</evidence>
<dbReference type="InterPro" id="IPR016035">
    <property type="entry name" value="Acyl_Trfase/lysoPLipase"/>
</dbReference>
<dbReference type="CDD" id="cd05195">
    <property type="entry name" value="enoyl_red"/>
    <property type="match status" value="1"/>
</dbReference>
<evidence type="ECO:0000256" key="6">
    <source>
        <dbReference type="ARBA" id="ARBA00023002"/>
    </source>
</evidence>
<evidence type="ECO:0000256" key="3">
    <source>
        <dbReference type="ARBA" id="ARBA00022553"/>
    </source>
</evidence>
<dbReference type="RefSeq" id="XP_002843704.1">
    <property type="nucleotide sequence ID" value="XM_002843658.1"/>
</dbReference>
<dbReference type="Pfam" id="PF00698">
    <property type="entry name" value="Acyl_transf_1"/>
    <property type="match status" value="1"/>
</dbReference>
<dbReference type="SMART" id="SM00829">
    <property type="entry name" value="PKS_ER"/>
    <property type="match status" value="1"/>
</dbReference>
<dbReference type="InterPro" id="IPR020841">
    <property type="entry name" value="PKS_Beta-ketoAc_synthase_dom"/>
</dbReference>
<dbReference type="Gene3D" id="3.40.47.10">
    <property type="match status" value="1"/>
</dbReference>
<dbReference type="OMA" id="HWVRNLT"/>
<dbReference type="STRING" id="554155.C5FYS0"/>
<dbReference type="GO" id="GO:0016491">
    <property type="term" value="F:oxidoreductase activity"/>
    <property type="evidence" value="ECO:0007669"/>
    <property type="project" value="UniProtKB-KW"/>
</dbReference>
<dbReference type="InterPro" id="IPR013217">
    <property type="entry name" value="Methyltransf_12"/>
</dbReference>
<dbReference type="PANTHER" id="PTHR43775">
    <property type="entry name" value="FATTY ACID SYNTHASE"/>
    <property type="match status" value="1"/>
</dbReference>
<dbReference type="Pfam" id="PF08659">
    <property type="entry name" value="KR"/>
    <property type="match status" value="1"/>
</dbReference>
<dbReference type="InterPro" id="IPR014030">
    <property type="entry name" value="Ketoacyl_synth_N"/>
</dbReference>
<dbReference type="InterPro" id="IPR016036">
    <property type="entry name" value="Malonyl_transacylase_ACP-bd"/>
</dbReference>
<dbReference type="GO" id="GO:0006633">
    <property type="term" value="P:fatty acid biosynthetic process"/>
    <property type="evidence" value="ECO:0007669"/>
    <property type="project" value="InterPro"/>
</dbReference>
<dbReference type="Proteomes" id="UP000002035">
    <property type="component" value="Unassembled WGS sequence"/>
</dbReference>
<dbReference type="InterPro" id="IPR036291">
    <property type="entry name" value="NAD(P)-bd_dom_sf"/>
</dbReference>
<dbReference type="InterPro" id="IPR018201">
    <property type="entry name" value="Ketoacyl_synth_AS"/>
</dbReference>
<feature type="domain" description="Carrier" evidence="13">
    <location>
        <begin position="2487"/>
        <end position="2564"/>
    </location>
</feature>
<dbReference type="PROSITE" id="PS00012">
    <property type="entry name" value="PHOSPHOPANTETHEINE"/>
    <property type="match status" value="1"/>
</dbReference>
<dbReference type="InterPro" id="IPR057326">
    <property type="entry name" value="KR_dom"/>
</dbReference>
<dbReference type="InterPro" id="IPR050091">
    <property type="entry name" value="PKS_NRPS_Biosynth_Enz"/>
</dbReference>
<keyword evidence="2" id="KW-0596">Phosphopantetheine</keyword>
<dbReference type="Pfam" id="PF13602">
    <property type="entry name" value="ADH_zinc_N_2"/>
    <property type="match status" value="1"/>
</dbReference>
<dbReference type="InterPro" id="IPR001227">
    <property type="entry name" value="Ac_transferase_dom_sf"/>
</dbReference>
<feature type="region of interest" description="Disordered" evidence="12">
    <location>
        <begin position="1"/>
        <end position="50"/>
    </location>
</feature>
<dbReference type="Pfam" id="PF14765">
    <property type="entry name" value="PS-DH"/>
    <property type="match status" value="1"/>
</dbReference>
<evidence type="ECO:0000313" key="17">
    <source>
        <dbReference type="Proteomes" id="UP000002035"/>
    </source>
</evidence>
<dbReference type="Gene3D" id="3.40.50.150">
    <property type="entry name" value="Vaccinia Virus protein VP39"/>
    <property type="match status" value="1"/>
</dbReference>
<feature type="domain" description="Ketosynthase family 3 (KS3)" evidence="14">
    <location>
        <begin position="52"/>
        <end position="477"/>
    </location>
</feature>
<dbReference type="SUPFAM" id="SSF55048">
    <property type="entry name" value="Probable ACP-binding domain of malonyl-CoA ACP transacylase"/>
    <property type="match status" value="1"/>
</dbReference>
<dbReference type="InterPro" id="IPR029063">
    <property type="entry name" value="SAM-dependent_MTases_sf"/>
</dbReference>
<feature type="compositionally biased region" description="Polar residues" evidence="12">
    <location>
        <begin position="18"/>
        <end position="50"/>
    </location>
</feature>
<dbReference type="PROSITE" id="PS00606">
    <property type="entry name" value="KS3_1"/>
    <property type="match status" value="1"/>
</dbReference>
<dbReference type="InterPro" id="IPR006162">
    <property type="entry name" value="Ppantetheine_attach_site"/>
</dbReference>
<dbReference type="InterPro" id="IPR020806">
    <property type="entry name" value="PKS_PP-bd"/>
</dbReference>
<dbReference type="InterPro" id="IPR049551">
    <property type="entry name" value="PKS_DH_C"/>
</dbReference>
<dbReference type="GO" id="GO:0004315">
    <property type="term" value="F:3-oxoacyl-[acyl-carrier-protein] synthase activity"/>
    <property type="evidence" value="ECO:0007669"/>
    <property type="project" value="InterPro"/>
</dbReference>
<feature type="domain" description="PKS/mFAS DH" evidence="15">
    <location>
        <begin position="968"/>
        <end position="1279"/>
    </location>
</feature>
<dbReference type="Gene3D" id="3.10.129.110">
    <property type="entry name" value="Polyketide synthase dehydratase"/>
    <property type="match status" value="1"/>
</dbReference>
<evidence type="ECO:0000259" key="15">
    <source>
        <dbReference type="PROSITE" id="PS52019"/>
    </source>
</evidence>
<dbReference type="InterPro" id="IPR009081">
    <property type="entry name" value="PP-bd_ACP"/>
</dbReference>
<dbReference type="PANTHER" id="PTHR43775:SF29">
    <property type="entry name" value="ASPERFURANONE POLYKETIDE SYNTHASE AFOG-RELATED"/>
    <property type="match status" value="1"/>
</dbReference>
<evidence type="ECO:0000256" key="8">
    <source>
        <dbReference type="ARBA" id="ARBA00023315"/>
    </source>
</evidence>
<dbReference type="EMBL" id="DS995707">
    <property type="protein sequence ID" value="EEQ34668.1"/>
    <property type="molecule type" value="Genomic_DNA"/>
</dbReference>
<keyword evidence="8" id="KW-0012">Acyltransferase</keyword>
<dbReference type="InterPro" id="IPR014031">
    <property type="entry name" value="Ketoacyl_synth_C"/>
</dbReference>
<dbReference type="SUPFAM" id="SSF47336">
    <property type="entry name" value="ACP-like"/>
    <property type="match status" value="1"/>
</dbReference>
<evidence type="ECO:0000256" key="7">
    <source>
        <dbReference type="ARBA" id="ARBA00023268"/>
    </source>
</evidence>
<evidence type="ECO:0000256" key="12">
    <source>
        <dbReference type="SAM" id="MobiDB-lite"/>
    </source>
</evidence>
<dbReference type="GO" id="GO:0004312">
    <property type="term" value="F:fatty acid synthase activity"/>
    <property type="evidence" value="ECO:0007669"/>
    <property type="project" value="TreeGrafter"/>
</dbReference>
<dbReference type="CDD" id="cd00833">
    <property type="entry name" value="PKS"/>
    <property type="match status" value="1"/>
</dbReference>
<evidence type="ECO:0000259" key="14">
    <source>
        <dbReference type="PROSITE" id="PS52004"/>
    </source>
</evidence>
<dbReference type="Gene3D" id="3.90.180.10">
    <property type="entry name" value="Medium-chain alcohol dehydrogenases, catalytic domain"/>
    <property type="match status" value="1"/>
</dbReference>
<name>C5FYS0_ARTOC</name>
<dbReference type="InterPro" id="IPR014043">
    <property type="entry name" value="Acyl_transferase_dom"/>
</dbReference>